<dbReference type="EMBL" id="UOEU01000764">
    <property type="protein sequence ID" value="VAW39756.1"/>
    <property type="molecule type" value="Genomic_DNA"/>
</dbReference>
<evidence type="ECO:0000256" key="5">
    <source>
        <dbReference type="ARBA" id="ARBA00023163"/>
    </source>
</evidence>
<dbReference type="Gene3D" id="1.10.1740.10">
    <property type="match status" value="1"/>
</dbReference>
<dbReference type="GO" id="GO:0006352">
    <property type="term" value="P:DNA-templated transcription initiation"/>
    <property type="evidence" value="ECO:0007669"/>
    <property type="project" value="InterPro"/>
</dbReference>
<dbReference type="InterPro" id="IPR014284">
    <property type="entry name" value="RNA_pol_sigma-70_dom"/>
</dbReference>
<evidence type="ECO:0000256" key="3">
    <source>
        <dbReference type="ARBA" id="ARBA00023082"/>
    </source>
</evidence>
<reference evidence="8" key="1">
    <citation type="submission" date="2018-06" db="EMBL/GenBank/DDBJ databases">
        <authorList>
            <person name="Zhirakovskaya E."/>
        </authorList>
    </citation>
    <scope>NUCLEOTIDE SEQUENCE</scope>
</reference>
<evidence type="ECO:0000256" key="2">
    <source>
        <dbReference type="ARBA" id="ARBA00023015"/>
    </source>
</evidence>
<dbReference type="Pfam" id="PF04542">
    <property type="entry name" value="Sigma70_r2"/>
    <property type="match status" value="1"/>
</dbReference>
<dbReference type="Gene3D" id="1.10.10.10">
    <property type="entry name" value="Winged helix-like DNA-binding domain superfamily/Winged helix DNA-binding domain"/>
    <property type="match status" value="1"/>
</dbReference>
<proteinExistence type="inferred from homology"/>
<keyword evidence="3" id="KW-0731">Sigma factor</keyword>
<dbReference type="SUPFAM" id="SSF88659">
    <property type="entry name" value="Sigma3 and sigma4 domains of RNA polymerase sigma factors"/>
    <property type="match status" value="1"/>
</dbReference>
<dbReference type="InterPro" id="IPR013249">
    <property type="entry name" value="RNA_pol_sigma70_r4_t2"/>
</dbReference>
<dbReference type="InterPro" id="IPR007627">
    <property type="entry name" value="RNA_pol_sigma70_r2"/>
</dbReference>
<dbReference type="InterPro" id="IPR013324">
    <property type="entry name" value="RNA_pol_sigma_r3/r4-like"/>
</dbReference>
<feature type="domain" description="RNA polymerase sigma-70 region 2" evidence="6">
    <location>
        <begin position="30"/>
        <end position="103"/>
    </location>
</feature>
<protein>
    <submittedName>
        <fullName evidence="8">Uncharacterized protein</fullName>
    </submittedName>
</protein>
<evidence type="ECO:0000259" key="7">
    <source>
        <dbReference type="Pfam" id="PF08281"/>
    </source>
</evidence>
<dbReference type="NCBIfam" id="TIGR02937">
    <property type="entry name" value="sigma70-ECF"/>
    <property type="match status" value="1"/>
</dbReference>
<keyword evidence="4" id="KW-0238">DNA-binding</keyword>
<keyword evidence="2" id="KW-0805">Transcription regulation</keyword>
<dbReference type="InterPro" id="IPR013325">
    <property type="entry name" value="RNA_pol_sigma_r2"/>
</dbReference>
<dbReference type="GO" id="GO:0016987">
    <property type="term" value="F:sigma factor activity"/>
    <property type="evidence" value="ECO:0007669"/>
    <property type="project" value="UniProtKB-KW"/>
</dbReference>
<evidence type="ECO:0000256" key="1">
    <source>
        <dbReference type="ARBA" id="ARBA00010641"/>
    </source>
</evidence>
<dbReference type="PANTHER" id="PTHR43133">
    <property type="entry name" value="RNA POLYMERASE ECF-TYPE SIGMA FACTO"/>
    <property type="match status" value="1"/>
</dbReference>
<name>A0A3B0W572_9ZZZZ</name>
<accession>A0A3B0W572</accession>
<feature type="domain" description="RNA polymerase sigma factor 70 region 4 type 2" evidence="7">
    <location>
        <begin position="132"/>
        <end position="179"/>
    </location>
</feature>
<dbReference type="AlphaFoldDB" id="A0A3B0W572"/>
<keyword evidence="5" id="KW-0804">Transcription</keyword>
<evidence type="ECO:0000259" key="6">
    <source>
        <dbReference type="Pfam" id="PF04542"/>
    </source>
</evidence>
<dbReference type="GO" id="GO:0003677">
    <property type="term" value="F:DNA binding"/>
    <property type="evidence" value="ECO:0007669"/>
    <property type="project" value="UniProtKB-KW"/>
</dbReference>
<evidence type="ECO:0000313" key="8">
    <source>
        <dbReference type="EMBL" id="VAW39756.1"/>
    </source>
</evidence>
<dbReference type="InterPro" id="IPR039425">
    <property type="entry name" value="RNA_pol_sigma-70-like"/>
</dbReference>
<dbReference type="Pfam" id="PF08281">
    <property type="entry name" value="Sigma70_r4_2"/>
    <property type="match status" value="1"/>
</dbReference>
<sequence length="192" mass="21706">MAKGTDVTSLSDNMLLEQIGQGDVASFEALFHQHYDRVYGLLFRLLGNRAEAEDVTQEVFLKLHNHAFSRRFLSRQREHNLGAWLYRTATNAGYNAIRGRQRRWQRNTLLVPDPQGTPGVDKEVAQRERETAVRDVLAKLPERQTQLLLMRQMGFSYAECAEAIGVAPSSVGTLLARAAAAFKQAYEAEIRD</sequence>
<dbReference type="SUPFAM" id="SSF88946">
    <property type="entry name" value="Sigma2 domain of RNA polymerase sigma factors"/>
    <property type="match status" value="1"/>
</dbReference>
<organism evidence="8">
    <name type="scientific">hydrothermal vent metagenome</name>
    <dbReference type="NCBI Taxonomy" id="652676"/>
    <lineage>
        <taxon>unclassified sequences</taxon>
        <taxon>metagenomes</taxon>
        <taxon>ecological metagenomes</taxon>
    </lineage>
</organism>
<gene>
    <name evidence="8" type="ORF">MNBD_CHLOROFLEXI01-1023</name>
</gene>
<dbReference type="InterPro" id="IPR036388">
    <property type="entry name" value="WH-like_DNA-bd_sf"/>
</dbReference>
<evidence type="ECO:0000256" key="4">
    <source>
        <dbReference type="ARBA" id="ARBA00023125"/>
    </source>
</evidence>
<comment type="similarity">
    <text evidence="1">Belongs to the sigma-70 factor family. ECF subfamily.</text>
</comment>
<dbReference type="PANTHER" id="PTHR43133:SF8">
    <property type="entry name" value="RNA POLYMERASE SIGMA FACTOR HI_1459-RELATED"/>
    <property type="match status" value="1"/>
</dbReference>